<dbReference type="EMBL" id="SFCI01002201">
    <property type="protein sequence ID" value="TFY74249.1"/>
    <property type="molecule type" value="Genomic_DNA"/>
</dbReference>
<dbReference type="CDD" id="cd18186">
    <property type="entry name" value="BTB_POZ_ZBTB_KLHL-like"/>
    <property type="match status" value="1"/>
</dbReference>
<organism evidence="2 3">
    <name type="scientific">Hericium alpestre</name>
    <dbReference type="NCBI Taxonomy" id="135208"/>
    <lineage>
        <taxon>Eukaryota</taxon>
        <taxon>Fungi</taxon>
        <taxon>Dikarya</taxon>
        <taxon>Basidiomycota</taxon>
        <taxon>Agaricomycotina</taxon>
        <taxon>Agaricomycetes</taxon>
        <taxon>Russulales</taxon>
        <taxon>Hericiaceae</taxon>
        <taxon>Hericium</taxon>
    </lineage>
</organism>
<dbReference type="Proteomes" id="UP000298061">
    <property type="component" value="Unassembled WGS sequence"/>
</dbReference>
<dbReference type="AlphaFoldDB" id="A0A4Y9ZLE8"/>
<accession>A0A4Y9ZLE8</accession>
<proteinExistence type="predicted"/>
<dbReference type="SMART" id="SM00225">
    <property type="entry name" value="BTB"/>
    <property type="match status" value="1"/>
</dbReference>
<dbReference type="STRING" id="135208.A0A4Y9ZLE8"/>
<evidence type="ECO:0000313" key="2">
    <source>
        <dbReference type="EMBL" id="TFY74249.1"/>
    </source>
</evidence>
<dbReference type="SUPFAM" id="SSF54695">
    <property type="entry name" value="POZ domain"/>
    <property type="match status" value="1"/>
</dbReference>
<dbReference type="PROSITE" id="PS50097">
    <property type="entry name" value="BTB"/>
    <property type="match status" value="1"/>
</dbReference>
<dbReference type="OrthoDB" id="2367075at2759"/>
<name>A0A4Y9ZLE8_9AGAM</name>
<evidence type="ECO:0000313" key="3">
    <source>
        <dbReference type="Proteomes" id="UP000298061"/>
    </source>
</evidence>
<feature type="domain" description="BTB" evidence="1">
    <location>
        <begin position="60"/>
        <end position="121"/>
    </location>
</feature>
<comment type="caution">
    <text evidence="2">The sequence shown here is derived from an EMBL/GenBank/DDBJ whole genome shotgun (WGS) entry which is preliminary data.</text>
</comment>
<dbReference type="Gene3D" id="3.30.710.10">
    <property type="entry name" value="Potassium Channel Kv1.1, Chain A"/>
    <property type="match status" value="1"/>
</dbReference>
<dbReference type="InterPro" id="IPR011333">
    <property type="entry name" value="SKP1/BTB/POZ_sf"/>
</dbReference>
<protein>
    <recommendedName>
        <fullName evidence="1">BTB domain-containing protein</fullName>
    </recommendedName>
</protein>
<sequence length="265" mass="29799">MEQPSDSPTITSVATTEADWEAFSELSTGEPAINTPLQIQVSPRSTQETRSNVWFTNKPPMVTLQVENTLYKVHRILLERESEYFRTLFPAPAHNDGQEVIHKLDDSKESEVDALFDFLYDPAERDTYSDEKLLDLLAISTRYSLLRIRGYAVKLLGKRRGAMDPIDQIVLAQKYDIADWLESAYSAIIVRANPLQEHEAERLPIATVVMLARAREESLTRNLLMEIGEGSATNMYDTDESAAYAKETAVSKGKKGKAKKGKGKK</sequence>
<dbReference type="Pfam" id="PF00651">
    <property type="entry name" value="BTB"/>
    <property type="match status" value="1"/>
</dbReference>
<dbReference type="InterPro" id="IPR000210">
    <property type="entry name" value="BTB/POZ_dom"/>
</dbReference>
<gene>
    <name evidence="2" type="ORF">EWM64_g9764</name>
</gene>
<reference evidence="2 3" key="1">
    <citation type="submission" date="2019-02" db="EMBL/GenBank/DDBJ databases">
        <title>Genome sequencing of the rare red list fungi Hericium alpestre (H. flagellum).</title>
        <authorList>
            <person name="Buettner E."/>
            <person name="Kellner H."/>
        </authorList>
    </citation>
    <scope>NUCLEOTIDE SEQUENCE [LARGE SCALE GENOMIC DNA]</scope>
    <source>
        <strain evidence="2 3">DSM 108284</strain>
    </source>
</reference>
<keyword evidence="3" id="KW-1185">Reference proteome</keyword>
<evidence type="ECO:0000259" key="1">
    <source>
        <dbReference type="PROSITE" id="PS50097"/>
    </source>
</evidence>